<gene>
    <name evidence="1" type="ORF">B296_00041579</name>
</gene>
<dbReference type="EMBL" id="AMZH03006819">
    <property type="protein sequence ID" value="RRT62863.1"/>
    <property type="molecule type" value="Genomic_DNA"/>
</dbReference>
<dbReference type="AlphaFoldDB" id="A0A426ZFW8"/>
<sequence>MLLLGCASRGALALRLPQVPTRRPSRGCDLSDDQVNAPIEMVSSVQYVERVPEREPPELLSRVAFIPTDLGTIIPGSLMLAVSSTDSTL</sequence>
<name>A0A426ZFW8_ENSVE</name>
<organism evidence="1 2">
    <name type="scientific">Ensete ventricosum</name>
    <name type="common">Abyssinian banana</name>
    <name type="synonym">Musa ensete</name>
    <dbReference type="NCBI Taxonomy" id="4639"/>
    <lineage>
        <taxon>Eukaryota</taxon>
        <taxon>Viridiplantae</taxon>
        <taxon>Streptophyta</taxon>
        <taxon>Embryophyta</taxon>
        <taxon>Tracheophyta</taxon>
        <taxon>Spermatophyta</taxon>
        <taxon>Magnoliopsida</taxon>
        <taxon>Liliopsida</taxon>
        <taxon>Zingiberales</taxon>
        <taxon>Musaceae</taxon>
        <taxon>Ensete</taxon>
    </lineage>
</organism>
<comment type="caution">
    <text evidence="1">The sequence shown here is derived from an EMBL/GenBank/DDBJ whole genome shotgun (WGS) entry which is preliminary data.</text>
</comment>
<accession>A0A426ZFW8</accession>
<dbReference type="Proteomes" id="UP000287651">
    <property type="component" value="Unassembled WGS sequence"/>
</dbReference>
<reference evidence="1 2" key="1">
    <citation type="journal article" date="2014" name="Agronomy (Basel)">
        <title>A Draft Genome Sequence for Ensete ventricosum, the Drought-Tolerant Tree Against Hunger.</title>
        <authorList>
            <person name="Harrison J."/>
            <person name="Moore K.A."/>
            <person name="Paszkiewicz K."/>
            <person name="Jones T."/>
            <person name="Grant M."/>
            <person name="Ambacheew D."/>
            <person name="Muzemil S."/>
            <person name="Studholme D.J."/>
        </authorList>
    </citation>
    <scope>NUCLEOTIDE SEQUENCE [LARGE SCALE GENOMIC DNA]</scope>
</reference>
<evidence type="ECO:0000313" key="1">
    <source>
        <dbReference type="EMBL" id="RRT62863.1"/>
    </source>
</evidence>
<evidence type="ECO:0000313" key="2">
    <source>
        <dbReference type="Proteomes" id="UP000287651"/>
    </source>
</evidence>
<proteinExistence type="predicted"/>
<protein>
    <submittedName>
        <fullName evidence="1">Uncharacterized protein</fullName>
    </submittedName>
</protein>